<reference evidence="1" key="1">
    <citation type="journal article" date="2019" name="Sci. Rep.">
        <title>Draft genome of Tanacetum cinerariifolium, the natural source of mosquito coil.</title>
        <authorList>
            <person name="Yamashiro T."/>
            <person name="Shiraishi A."/>
            <person name="Satake H."/>
            <person name="Nakayama K."/>
        </authorList>
    </citation>
    <scope>NUCLEOTIDE SEQUENCE</scope>
</reference>
<protein>
    <submittedName>
        <fullName evidence="1">Uncharacterized protein</fullName>
    </submittedName>
</protein>
<feature type="non-terminal residue" evidence="1">
    <location>
        <position position="92"/>
    </location>
</feature>
<accession>A0A699TKP3</accession>
<sequence length="92" mass="10387">MLGRDGKLLKPIRHVRIVNNHSENVNEKSINDAPMDAWNDHNVSAMNSPKVTPTSPSRSFLDAVVMDIHNTQPRVNFRSLIIDEHVENSDCV</sequence>
<gene>
    <name evidence="1" type="ORF">Tci_882696</name>
</gene>
<proteinExistence type="predicted"/>
<name>A0A699TKP3_TANCI</name>
<comment type="caution">
    <text evidence="1">The sequence shown here is derived from an EMBL/GenBank/DDBJ whole genome shotgun (WGS) entry which is preliminary data.</text>
</comment>
<dbReference type="AlphaFoldDB" id="A0A699TKP3"/>
<evidence type="ECO:0000313" key="1">
    <source>
        <dbReference type="EMBL" id="GFD10727.1"/>
    </source>
</evidence>
<dbReference type="EMBL" id="BKCJ011254214">
    <property type="protein sequence ID" value="GFD10727.1"/>
    <property type="molecule type" value="Genomic_DNA"/>
</dbReference>
<organism evidence="1">
    <name type="scientific">Tanacetum cinerariifolium</name>
    <name type="common">Dalmatian daisy</name>
    <name type="synonym">Chrysanthemum cinerariifolium</name>
    <dbReference type="NCBI Taxonomy" id="118510"/>
    <lineage>
        <taxon>Eukaryota</taxon>
        <taxon>Viridiplantae</taxon>
        <taxon>Streptophyta</taxon>
        <taxon>Embryophyta</taxon>
        <taxon>Tracheophyta</taxon>
        <taxon>Spermatophyta</taxon>
        <taxon>Magnoliopsida</taxon>
        <taxon>eudicotyledons</taxon>
        <taxon>Gunneridae</taxon>
        <taxon>Pentapetalae</taxon>
        <taxon>asterids</taxon>
        <taxon>campanulids</taxon>
        <taxon>Asterales</taxon>
        <taxon>Asteraceae</taxon>
        <taxon>Asteroideae</taxon>
        <taxon>Anthemideae</taxon>
        <taxon>Anthemidinae</taxon>
        <taxon>Tanacetum</taxon>
    </lineage>
</organism>